<name>A0ACB8SVL2_9AGAM</name>
<accession>A0ACB8SVL2</accession>
<keyword evidence="2" id="KW-1185">Reference proteome</keyword>
<dbReference type="EMBL" id="MU277219">
    <property type="protein sequence ID" value="KAI0060419.1"/>
    <property type="molecule type" value="Genomic_DNA"/>
</dbReference>
<organism evidence="1 2">
    <name type="scientific">Artomyces pyxidatus</name>
    <dbReference type="NCBI Taxonomy" id="48021"/>
    <lineage>
        <taxon>Eukaryota</taxon>
        <taxon>Fungi</taxon>
        <taxon>Dikarya</taxon>
        <taxon>Basidiomycota</taxon>
        <taxon>Agaricomycotina</taxon>
        <taxon>Agaricomycetes</taxon>
        <taxon>Russulales</taxon>
        <taxon>Auriscalpiaceae</taxon>
        <taxon>Artomyces</taxon>
    </lineage>
</organism>
<comment type="caution">
    <text evidence="1">The sequence shown here is derived from an EMBL/GenBank/DDBJ whole genome shotgun (WGS) entry which is preliminary data.</text>
</comment>
<dbReference type="Proteomes" id="UP000814140">
    <property type="component" value="Unassembled WGS sequence"/>
</dbReference>
<gene>
    <name evidence="1" type="ORF">BV25DRAFT_1839697</name>
</gene>
<reference evidence="1" key="1">
    <citation type="submission" date="2021-03" db="EMBL/GenBank/DDBJ databases">
        <authorList>
            <consortium name="DOE Joint Genome Institute"/>
            <person name="Ahrendt S."/>
            <person name="Looney B.P."/>
            <person name="Miyauchi S."/>
            <person name="Morin E."/>
            <person name="Drula E."/>
            <person name="Courty P.E."/>
            <person name="Chicoki N."/>
            <person name="Fauchery L."/>
            <person name="Kohler A."/>
            <person name="Kuo A."/>
            <person name="Labutti K."/>
            <person name="Pangilinan J."/>
            <person name="Lipzen A."/>
            <person name="Riley R."/>
            <person name="Andreopoulos W."/>
            <person name="He G."/>
            <person name="Johnson J."/>
            <person name="Barry K.W."/>
            <person name="Grigoriev I.V."/>
            <person name="Nagy L."/>
            <person name="Hibbett D."/>
            <person name="Henrissat B."/>
            <person name="Matheny P.B."/>
            <person name="Labbe J."/>
            <person name="Martin F."/>
        </authorList>
    </citation>
    <scope>NUCLEOTIDE SEQUENCE</scope>
    <source>
        <strain evidence="1">HHB10654</strain>
    </source>
</reference>
<evidence type="ECO:0000313" key="1">
    <source>
        <dbReference type="EMBL" id="KAI0060419.1"/>
    </source>
</evidence>
<evidence type="ECO:0000313" key="2">
    <source>
        <dbReference type="Proteomes" id="UP000814140"/>
    </source>
</evidence>
<sequence>MLHCAQYFRSYGKSSRSKLEQLREHYRGRRGARVARSCVEPPMAGPLQTLTGPSWPRVGHNRTSPASPDSVSLANERTRAVAVIKLQHVLGGLYIVVVGAGPYRWTIWVYTLCRLSALLHAIWKRRIPPTAIAAAAWLASIALNIRSLPVSHAYAVPFPTGLLSADIGGLGYVDSSMGTCVNTDVDRALPNAIGILVSDLVLLCVMLAGILRSKDMRMFGIRKLLFYQTDSAVNGCAAVNGLWRLAAMALTGRWVAQGVSWLAVAAIAEIPTIVFIPLNLNDVSACRTTVGATRMYRGLMLYGSATDVGAISLQGSMEVYTKHGIPAARHAPTSRLRFRESDETDGAYHATGSLECQGAGVDDKV</sequence>
<protein>
    <submittedName>
        <fullName evidence="1">Uncharacterized protein</fullName>
    </submittedName>
</protein>
<reference evidence="1" key="2">
    <citation type="journal article" date="2022" name="New Phytol.">
        <title>Evolutionary transition to the ectomycorrhizal habit in the genomes of a hyperdiverse lineage of mushroom-forming fungi.</title>
        <authorList>
            <person name="Looney B."/>
            <person name="Miyauchi S."/>
            <person name="Morin E."/>
            <person name="Drula E."/>
            <person name="Courty P.E."/>
            <person name="Kohler A."/>
            <person name="Kuo A."/>
            <person name="LaButti K."/>
            <person name="Pangilinan J."/>
            <person name="Lipzen A."/>
            <person name="Riley R."/>
            <person name="Andreopoulos W."/>
            <person name="He G."/>
            <person name="Johnson J."/>
            <person name="Nolan M."/>
            <person name="Tritt A."/>
            <person name="Barry K.W."/>
            <person name="Grigoriev I.V."/>
            <person name="Nagy L.G."/>
            <person name="Hibbett D."/>
            <person name="Henrissat B."/>
            <person name="Matheny P.B."/>
            <person name="Labbe J."/>
            <person name="Martin F.M."/>
        </authorList>
    </citation>
    <scope>NUCLEOTIDE SEQUENCE</scope>
    <source>
        <strain evidence="1">HHB10654</strain>
    </source>
</reference>
<proteinExistence type="predicted"/>